<feature type="domain" description="SHOCT" evidence="2">
    <location>
        <begin position="187"/>
        <end position="214"/>
    </location>
</feature>
<dbReference type="EMBL" id="JAYJJR010000003">
    <property type="protein sequence ID" value="MEB3020829.1"/>
    <property type="molecule type" value="Genomic_DNA"/>
</dbReference>
<evidence type="ECO:0000256" key="1">
    <source>
        <dbReference type="SAM" id="Phobius"/>
    </source>
</evidence>
<keyword evidence="1" id="KW-0472">Membrane</keyword>
<protein>
    <submittedName>
        <fullName evidence="3">SHOCT domain-containing protein</fullName>
    </submittedName>
</protein>
<keyword evidence="1" id="KW-0812">Transmembrane</keyword>
<accession>A0ABU5XFE8</accession>
<name>A0ABU5XFE8_9MYCO</name>
<comment type="caution">
    <text evidence="3">The sequence shown here is derived from an EMBL/GenBank/DDBJ whole genome shotgun (WGS) entry which is preliminary data.</text>
</comment>
<feature type="transmembrane region" description="Helical" evidence="1">
    <location>
        <begin position="132"/>
        <end position="154"/>
    </location>
</feature>
<gene>
    <name evidence="3" type="ORF">K6T79_07200</name>
</gene>
<dbReference type="InterPro" id="IPR018649">
    <property type="entry name" value="SHOCT"/>
</dbReference>
<keyword evidence="4" id="KW-1185">Reference proteome</keyword>
<evidence type="ECO:0000313" key="3">
    <source>
        <dbReference type="EMBL" id="MEB3020829.1"/>
    </source>
</evidence>
<keyword evidence="1" id="KW-1133">Transmembrane helix</keyword>
<dbReference type="Pfam" id="PF09851">
    <property type="entry name" value="SHOCT"/>
    <property type="match status" value="1"/>
</dbReference>
<organism evidence="3 4">
    <name type="scientific">[Mycobacterium] crassicus</name>
    <dbReference type="NCBI Taxonomy" id="2872309"/>
    <lineage>
        <taxon>Bacteria</taxon>
        <taxon>Bacillati</taxon>
        <taxon>Actinomycetota</taxon>
        <taxon>Actinomycetes</taxon>
        <taxon>Mycobacteriales</taxon>
        <taxon>Mycobacteriaceae</taxon>
        <taxon>Mycolicibacter</taxon>
    </lineage>
</organism>
<evidence type="ECO:0000313" key="4">
    <source>
        <dbReference type="Proteomes" id="UP001299596"/>
    </source>
</evidence>
<dbReference type="RefSeq" id="WP_225407643.1">
    <property type="nucleotide sequence ID" value="NZ_JAYJJR010000003.1"/>
</dbReference>
<evidence type="ECO:0000259" key="2">
    <source>
        <dbReference type="Pfam" id="PF09851"/>
    </source>
</evidence>
<reference evidence="3 4" key="1">
    <citation type="submission" date="2023-12" db="EMBL/GenBank/DDBJ databases">
        <title>Description of new species of Mycobacterium terrae complex isolated from sewage at the Sao Paulo Zoological Park Foundation in Brazil.</title>
        <authorList>
            <person name="Romagnoli C.L."/>
            <person name="Conceicao E.C."/>
            <person name="Machado E."/>
            <person name="Barreto L.B.P.F."/>
            <person name="Sharma A."/>
            <person name="Silva N.M."/>
            <person name="Marques L.E."/>
            <person name="Juliana M.A."/>
            <person name="Lourenco M.C.S."/>
            <person name="Digiampietri L.A."/>
            <person name="Suffys P.N."/>
            <person name="Viana-Niero C."/>
        </authorList>
    </citation>
    <scope>NUCLEOTIDE SEQUENCE [LARGE SCALE GENOMIC DNA]</scope>
    <source>
        <strain evidence="3 4">MYC098</strain>
    </source>
</reference>
<proteinExistence type="predicted"/>
<sequence length="217" mass="23486">MLIGAVGFVVALTLNAFLLDRYNAYGEVPIPGSGSVHLPAGEVTVSLHTRVISSPTGGGLPVPPLSMRVQSPDGAVQPVIEESIGVTTTVNNDSRRRLWRMQVVEAGEYRITTDGEVGGFIAPRLAFGHSSAYGSLVWLFPAVFGFGVLGLIGARWWRRRRRARPWATNGHDQGTVLSPDGEGVRIEQLKTITALRDSGALTQQEFEAEKRRILAGR</sequence>
<dbReference type="Proteomes" id="UP001299596">
    <property type="component" value="Unassembled WGS sequence"/>
</dbReference>